<evidence type="ECO:0008006" key="4">
    <source>
        <dbReference type="Google" id="ProtNLM"/>
    </source>
</evidence>
<proteinExistence type="predicted"/>
<keyword evidence="3" id="KW-1185">Reference proteome</keyword>
<dbReference type="Gene3D" id="3.90.1530.10">
    <property type="entry name" value="Conserved hypothetical protein from pyrococcus furiosus pfu- 392566-001, ParB domain"/>
    <property type="match status" value="1"/>
</dbReference>
<comment type="caution">
    <text evidence="2">The sequence shown here is derived from an EMBL/GenBank/DDBJ whole genome shotgun (WGS) entry which is preliminary data.</text>
</comment>
<reference evidence="2 3" key="1">
    <citation type="submission" date="2021-12" db="EMBL/GenBank/DDBJ databases">
        <title>Genome sequencing of bacteria with rrn-lacking chromosome and rrn-plasmid.</title>
        <authorList>
            <person name="Anda M."/>
            <person name="Iwasaki W."/>
        </authorList>
    </citation>
    <scope>NUCLEOTIDE SEQUENCE [LARGE SCALE GENOMIC DNA]</scope>
    <source>
        <strain evidence="2 3">NBRC 15940</strain>
    </source>
</reference>
<protein>
    <recommendedName>
        <fullName evidence="4">ParB/Sulfiredoxin domain-containing protein</fullName>
    </recommendedName>
</protein>
<dbReference type="InterPro" id="IPR036086">
    <property type="entry name" value="ParB/Sulfiredoxin_sf"/>
</dbReference>
<dbReference type="AlphaFoldDB" id="A0AAN4W4J1"/>
<feature type="coiled-coil region" evidence="1">
    <location>
        <begin position="248"/>
        <end position="287"/>
    </location>
</feature>
<dbReference type="SUPFAM" id="SSF110849">
    <property type="entry name" value="ParB/Sulfiredoxin"/>
    <property type="match status" value="1"/>
</dbReference>
<evidence type="ECO:0000256" key="1">
    <source>
        <dbReference type="SAM" id="Coils"/>
    </source>
</evidence>
<dbReference type="EMBL" id="BQKE01000010">
    <property type="protein sequence ID" value="GJM65002.1"/>
    <property type="molecule type" value="Genomic_DNA"/>
</dbReference>
<evidence type="ECO:0000313" key="2">
    <source>
        <dbReference type="EMBL" id="GJM65002.1"/>
    </source>
</evidence>
<gene>
    <name evidence="2" type="ORF">PEDI_55540</name>
</gene>
<accession>A0AAN4W4J1</accession>
<evidence type="ECO:0000313" key="3">
    <source>
        <dbReference type="Proteomes" id="UP001310022"/>
    </source>
</evidence>
<keyword evidence="1" id="KW-0175">Coiled coil</keyword>
<sequence>MAKLVRKNKPNPDQKRSIVGNGISIDIHKTPPTALEVLPLFEQFIHPLSKSEFSNLKASIEKDGEIFDPIKVWDTGSEKFVIDGHHRLKIAKSLGFDQVPFRSIKALETRDDALEWMAKNQLSRRNITPMMTSFLRGIQLQKSSDEETTQEIAQKLGVSKRTLENDRNVFLALEAIGKENAHWKDYLILTSLEEAAISEQEQAALSRVKKGDLEKLGVLLNKGEQIEIPVWLGLKAEEKAPKLPLSNLDKYRKQADRWLKSAEKMEQEELQKLKELLEETLKRVEEKVVG</sequence>
<organism evidence="2 3">
    <name type="scientific">Persicobacter diffluens</name>
    <dbReference type="NCBI Taxonomy" id="981"/>
    <lineage>
        <taxon>Bacteria</taxon>
        <taxon>Pseudomonadati</taxon>
        <taxon>Bacteroidota</taxon>
        <taxon>Cytophagia</taxon>
        <taxon>Cytophagales</taxon>
        <taxon>Persicobacteraceae</taxon>
        <taxon>Persicobacter</taxon>
    </lineage>
</organism>
<dbReference type="RefSeq" id="WP_338240071.1">
    <property type="nucleotide sequence ID" value="NZ_BQKE01000010.1"/>
</dbReference>
<dbReference type="Proteomes" id="UP001310022">
    <property type="component" value="Unassembled WGS sequence"/>
</dbReference>
<name>A0AAN4W4J1_9BACT</name>